<dbReference type="Pfam" id="PF10187">
    <property type="entry name" value="FAM192A_Fyv6_N"/>
    <property type="match status" value="1"/>
</dbReference>
<organism evidence="4 5">
    <name type="scientific">Paramuricea clavata</name>
    <name type="common">Red gorgonian</name>
    <name type="synonym">Violescent sea-whip</name>
    <dbReference type="NCBI Taxonomy" id="317549"/>
    <lineage>
        <taxon>Eukaryota</taxon>
        <taxon>Metazoa</taxon>
        <taxon>Cnidaria</taxon>
        <taxon>Anthozoa</taxon>
        <taxon>Octocorallia</taxon>
        <taxon>Malacalcyonacea</taxon>
        <taxon>Plexauridae</taxon>
        <taxon>Paramuricea</taxon>
    </lineage>
</organism>
<comment type="caution">
    <text evidence="4">The sequence shown here is derived from an EMBL/GenBank/DDBJ whole genome shotgun (WGS) entry which is preliminary data.</text>
</comment>
<evidence type="ECO:0000313" key="4">
    <source>
        <dbReference type="EMBL" id="CAB4021633.1"/>
    </source>
</evidence>
<keyword evidence="2" id="KW-0539">Nucleus</keyword>
<dbReference type="PANTHER" id="PTHR13495:SF0">
    <property type="entry name" value="PSME3-INTERACTING PROTEIN"/>
    <property type="match status" value="1"/>
</dbReference>
<dbReference type="Proteomes" id="UP001152795">
    <property type="component" value="Unassembled WGS sequence"/>
</dbReference>
<feature type="region of interest" description="Disordered" evidence="3">
    <location>
        <begin position="1"/>
        <end position="48"/>
    </location>
</feature>
<evidence type="ECO:0000256" key="1">
    <source>
        <dbReference type="ARBA" id="ARBA00004123"/>
    </source>
</evidence>
<keyword evidence="5" id="KW-1185">Reference proteome</keyword>
<gene>
    <name evidence="4" type="ORF">PACLA_8A069808</name>
</gene>
<dbReference type="InterPro" id="IPR019331">
    <property type="entry name" value="FAM192A/Fyv6_N"/>
</dbReference>
<name>A0A6S7IVA5_PARCT</name>
<feature type="non-terminal residue" evidence="4">
    <location>
        <position position="1"/>
    </location>
</feature>
<feature type="compositionally biased region" description="Polar residues" evidence="3">
    <location>
        <begin position="1"/>
        <end position="13"/>
    </location>
</feature>
<evidence type="ECO:0000256" key="2">
    <source>
        <dbReference type="ARBA" id="ARBA00023242"/>
    </source>
</evidence>
<proteinExistence type="predicted"/>
<feature type="compositionally biased region" description="Basic and acidic residues" evidence="3">
    <location>
        <begin position="23"/>
        <end position="38"/>
    </location>
</feature>
<evidence type="ECO:0000313" key="5">
    <source>
        <dbReference type="Proteomes" id="UP001152795"/>
    </source>
</evidence>
<sequence length="158" mass="18282">MSFKKSGSSNIKSFVSEEEAQDINEKRQQEWERVRQPDDPLECPDVEPRSLFEQLQEQKEKTQQEHDEKYDIKKMFRGIDNDEAVFLEFASKQQAEIDGRRFAVTAEVKEFRNEVSKLQTVASPATSVTEEKKKPNVSLGKKKSQVELLAGCIKTKRK</sequence>
<dbReference type="PANTHER" id="PTHR13495">
    <property type="entry name" value="NEFA-INTERACTING NUCLEAR PROTEIN NIP30"/>
    <property type="match status" value="1"/>
</dbReference>
<accession>A0A6S7IVA5</accession>
<protein>
    <submittedName>
        <fullName evidence="4">Uncharacterized protein</fullName>
    </submittedName>
</protein>
<reference evidence="4" key="1">
    <citation type="submission" date="2020-04" db="EMBL/GenBank/DDBJ databases">
        <authorList>
            <person name="Alioto T."/>
            <person name="Alioto T."/>
            <person name="Gomez Garrido J."/>
        </authorList>
    </citation>
    <scope>NUCLEOTIDE SEQUENCE</scope>
    <source>
        <strain evidence="4">A484AB</strain>
    </source>
</reference>
<dbReference type="EMBL" id="CACRXK020011538">
    <property type="protein sequence ID" value="CAB4021633.1"/>
    <property type="molecule type" value="Genomic_DNA"/>
</dbReference>
<dbReference type="GO" id="GO:0005634">
    <property type="term" value="C:nucleus"/>
    <property type="evidence" value="ECO:0007669"/>
    <property type="project" value="UniProtKB-SubCell"/>
</dbReference>
<dbReference type="InterPro" id="IPR039845">
    <property type="entry name" value="FAM192A"/>
</dbReference>
<dbReference type="OrthoDB" id="75807at2759"/>
<dbReference type="AlphaFoldDB" id="A0A6S7IVA5"/>
<evidence type="ECO:0000256" key="3">
    <source>
        <dbReference type="SAM" id="MobiDB-lite"/>
    </source>
</evidence>
<comment type="subcellular location">
    <subcellularLocation>
        <location evidence="1">Nucleus</location>
    </subcellularLocation>
</comment>